<dbReference type="VEuPathDB" id="FungiDB:H310_00717"/>
<dbReference type="InterPro" id="IPR000048">
    <property type="entry name" value="IQ_motif_EF-hand-BS"/>
</dbReference>
<reference evidence="2" key="1">
    <citation type="submission" date="2013-12" db="EMBL/GenBank/DDBJ databases">
        <title>The Genome Sequence of Aphanomyces invadans NJM9701.</title>
        <authorList>
            <consortium name="The Broad Institute Genomics Platform"/>
            <person name="Russ C."/>
            <person name="Tyler B."/>
            <person name="van West P."/>
            <person name="Dieguez-Uribeondo J."/>
            <person name="Young S.K."/>
            <person name="Zeng Q."/>
            <person name="Gargeya S."/>
            <person name="Fitzgerald M."/>
            <person name="Abouelleil A."/>
            <person name="Alvarado L."/>
            <person name="Chapman S.B."/>
            <person name="Gainer-Dewar J."/>
            <person name="Goldberg J."/>
            <person name="Griggs A."/>
            <person name="Gujja S."/>
            <person name="Hansen M."/>
            <person name="Howarth C."/>
            <person name="Imamovic A."/>
            <person name="Ireland A."/>
            <person name="Larimer J."/>
            <person name="McCowan C."/>
            <person name="Murphy C."/>
            <person name="Pearson M."/>
            <person name="Poon T.W."/>
            <person name="Priest M."/>
            <person name="Roberts A."/>
            <person name="Saif S."/>
            <person name="Shea T."/>
            <person name="Sykes S."/>
            <person name="Wortman J."/>
            <person name="Nusbaum C."/>
            <person name="Birren B."/>
        </authorList>
    </citation>
    <scope>NUCLEOTIDE SEQUENCE [LARGE SCALE GENOMIC DNA]</scope>
    <source>
        <strain evidence="2">NJM9701</strain>
    </source>
</reference>
<dbReference type="EMBL" id="KI913952">
    <property type="protein sequence ID" value="ETW10403.1"/>
    <property type="molecule type" value="Genomic_DNA"/>
</dbReference>
<organism evidence="2">
    <name type="scientific">Aphanomyces invadans</name>
    <dbReference type="NCBI Taxonomy" id="157072"/>
    <lineage>
        <taxon>Eukaryota</taxon>
        <taxon>Sar</taxon>
        <taxon>Stramenopiles</taxon>
        <taxon>Oomycota</taxon>
        <taxon>Saprolegniomycetes</taxon>
        <taxon>Saprolegniales</taxon>
        <taxon>Verrucalvaceae</taxon>
        <taxon>Aphanomyces</taxon>
    </lineage>
</organism>
<evidence type="ECO:0000256" key="1">
    <source>
        <dbReference type="SAM" id="MobiDB-lite"/>
    </source>
</evidence>
<dbReference type="PROSITE" id="PS50096">
    <property type="entry name" value="IQ"/>
    <property type="match status" value="1"/>
</dbReference>
<protein>
    <submittedName>
        <fullName evidence="2">Uncharacterized protein</fullName>
    </submittedName>
</protein>
<dbReference type="AlphaFoldDB" id="A0A024UXM2"/>
<feature type="region of interest" description="Disordered" evidence="1">
    <location>
        <begin position="638"/>
        <end position="658"/>
    </location>
</feature>
<sequence>MDILEQNLALRELWSRRHEYGLEFVLDEMNRLLEMGLISDEDFARLMATGGNLDTGRRPLRNVALGGHQPRPTDTQLPKGQVLAILSQHAETTKHNEWTNNIQEAVRGVISAILDQEKYSSLPDMQRQIEAALHVDMRPHLDWLQDTIFQQSKQKLKRINDAAELIRVGTATTRVQRTFRARRWALRRRARLRQEQTRLAADRVARQAIERYALDVVGRCVGRYVFVRRFRRYVVKLQREAAWQHGVDILRRNVAQHHVARWIRESWPRYRRAQETWLRRMALESSVATMAQALVRGFLVRRHHLRQHESARRIQNQVRLHHQILAQRIAATRLQMWTRQRMVIIRMHAHLRQRTAAAKCIQAMYTRWRHKCRQRNAAAVVEVWRSNHLAVRKAKEVAARLRWQRMQVASCRTIQRRFRCALARLNKRRLAAAHCIQRNIRRHHARVLRRQAAGLRIVRYVWAWRARRDLFVRRLLEIVRQKCCARKWAMQTRRNDATDVLAAVVHRWVARSRQAKQAAATTLGRWMRRYLARKRDLLERRRRSSGRVPIRPPAKKPYSVSAATIKPTDPVQLLPPVRLVKRFDRMCKTCHRHAHPHACEGIHASSPVKKMVAVRAFGGRVTRATALRAHELLLLGNKPPNRRLQSQPPFVAKPPAFTEMTKPSLRKSLSIVHGLPKSSNQST</sequence>
<dbReference type="SMART" id="SM00015">
    <property type="entry name" value="IQ"/>
    <property type="match status" value="4"/>
</dbReference>
<accession>A0A024UXM2</accession>
<dbReference type="OrthoDB" id="76204at2759"/>
<dbReference type="GeneID" id="20077767"/>
<proteinExistence type="predicted"/>
<name>A0A024UXM2_9STRA</name>
<evidence type="ECO:0000313" key="2">
    <source>
        <dbReference type="EMBL" id="ETW10403.1"/>
    </source>
</evidence>
<dbReference type="RefSeq" id="XP_008861814.1">
    <property type="nucleotide sequence ID" value="XM_008863592.1"/>
</dbReference>
<gene>
    <name evidence="2" type="ORF">H310_00717</name>
</gene>